<dbReference type="EMBL" id="JAEQMM010000003">
    <property type="protein sequence ID" value="MBT1137666.1"/>
    <property type="molecule type" value="Genomic_DNA"/>
</dbReference>
<protein>
    <recommendedName>
        <fullName evidence="4">SMODS-associating 2TM beta-strand rich effector domain-containing protein</fullName>
    </recommendedName>
</protein>
<keyword evidence="1" id="KW-1133">Transmembrane helix</keyword>
<accession>A0ABS5UGG4</accession>
<organism evidence="2 3">
    <name type="scientific">Lactiplantibacillus argentoratensis</name>
    <dbReference type="NCBI Taxonomy" id="271881"/>
    <lineage>
        <taxon>Bacteria</taxon>
        <taxon>Bacillati</taxon>
        <taxon>Bacillota</taxon>
        <taxon>Bacilli</taxon>
        <taxon>Lactobacillales</taxon>
        <taxon>Lactobacillaceae</taxon>
        <taxon>Lactiplantibacillus</taxon>
    </lineage>
</organism>
<evidence type="ECO:0000313" key="3">
    <source>
        <dbReference type="Proteomes" id="UP000694640"/>
    </source>
</evidence>
<sequence>MVKLIITLIFCGIGIILGFSSPSINNQLFSGIVNMIGILAFFWQYIYSHLDAVYLKWNKIVQKFCNPSFSIIQTVNVRFKDDNMSSNFLESLIKNLSTKLSRELDSPAKISSKPNNEKATIVLDENGIATITLSLYSTDEDDEYQLYIEYKNSIQYNDRIKELSIIQSIFAMSTSELHVMNNKMQVRLFFEDRNPFYGYMLKRNKGIKVSNFYLDFEINNKVDAHVEKHYMEINSEDYTEFANIFEDIIILANTKKS</sequence>
<proteinExistence type="predicted"/>
<dbReference type="RefSeq" id="WP_214417707.1">
    <property type="nucleotide sequence ID" value="NZ_JAEQMM010000003.1"/>
</dbReference>
<evidence type="ECO:0008006" key="4">
    <source>
        <dbReference type="Google" id="ProtNLM"/>
    </source>
</evidence>
<keyword evidence="3" id="KW-1185">Reference proteome</keyword>
<evidence type="ECO:0000256" key="1">
    <source>
        <dbReference type="SAM" id="Phobius"/>
    </source>
</evidence>
<keyword evidence="1" id="KW-0472">Membrane</keyword>
<evidence type="ECO:0000313" key="2">
    <source>
        <dbReference type="EMBL" id="MBT1137666.1"/>
    </source>
</evidence>
<gene>
    <name evidence="2" type="ORF">JKL17_05950</name>
</gene>
<reference evidence="2 3" key="1">
    <citation type="submission" date="2021-01" db="EMBL/GenBank/DDBJ databases">
        <title>High-quality draft genome sequence data of six Lactiplantibacillus plantarum subsp. argentoratensis strains isolated from various Greek sourdoughs.</title>
        <authorList>
            <person name="Syrokou M.K."/>
            <person name="Paramithiotis S."/>
            <person name="Skandamis P.N."/>
            <person name="Drosinos E.H."/>
            <person name="Bosnea L."/>
            <person name="Mataragas M."/>
        </authorList>
    </citation>
    <scope>NUCLEOTIDE SEQUENCE [LARGE SCALE GENOMIC DNA]</scope>
    <source>
        <strain evidence="2 3">LQC 2520</strain>
    </source>
</reference>
<name>A0ABS5UGG4_9LACO</name>
<keyword evidence="1" id="KW-0812">Transmembrane</keyword>
<dbReference type="Proteomes" id="UP000694640">
    <property type="component" value="Unassembled WGS sequence"/>
</dbReference>
<feature type="transmembrane region" description="Helical" evidence="1">
    <location>
        <begin position="28"/>
        <end position="47"/>
    </location>
</feature>
<comment type="caution">
    <text evidence="2">The sequence shown here is derived from an EMBL/GenBank/DDBJ whole genome shotgun (WGS) entry which is preliminary data.</text>
</comment>